<accession>A0A2G9ZEK5</accession>
<sequence>MFNKKQILTVCLSVAVSVCLVALAVSAATTVGNNVDIGGTTISNGNLSVGGQATTTAATGNFETQGTVYSIGDLMVGGYATVTAATGNIETQGTVISKGDLSVGGHATTTALTGNFATEGEIVIGASGNPISGHLSATSSIDFGNISGNNCATSSPITIAGAAAGDTVVLGVPEEVGSVTSTSWGVFINADSKAVVRLCNPSISDLTDAQLPAAVFRVDVWKH</sequence>
<dbReference type="EMBL" id="PCSB01000057">
    <property type="protein sequence ID" value="PIP31606.1"/>
    <property type="molecule type" value="Genomic_DNA"/>
</dbReference>
<evidence type="ECO:0000313" key="2">
    <source>
        <dbReference type="EMBL" id="PIP31606.1"/>
    </source>
</evidence>
<dbReference type="AlphaFoldDB" id="A0A2G9ZEK5"/>
<evidence type="ECO:0000256" key="1">
    <source>
        <dbReference type="SAM" id="SignalP"/>
    </source>
</evidence>
<protein>
    <submittedName>
        <fullName evidence="2">Uncharacterized protein</fullName>
    </submittedName>
</protein>
<evidence type="ECO:0000313" key="3">
    <source>
        <dbReference type="Proteomes" id="UP000230447"/>
    </source>
</evidence>
<keyword evidence="1" id="KW-0732">Signal</keyword>
<feature type="signal peptide" evidence="1">
    <location>
        <begin position="1"/>
        <end position="27"/>
    </location>
</feature>
<gene>
    <name evidence="2" type="ORF">COX24_02675</name>
</gene>
<reference evidence="2 3" key="1">
    <citation type="submission" date="2017-09" db="EMBL/GenBank/DDBJ databases">
        <title>Depth-based differentiation of microbial function through sediment-hosted aquifers and enrichment of novel symbionts in the deep terrestrial subsurface.</title>
        <authorList>
            <person name="Probst A.J."/>
            <person name="Ladd B."/>
            <person name="Jarett J.K."/>
            <person name="Geller-Mcgrath D.E."/>
            <person name="Sieber C.M."/>
            <person name="Emerson J.B."/>
            <person name="Anantharaman K."/>
            <person name="Thomas B.C."/>
            <person name="Malmstrom R."/>
            <person name="Stieglmeier M."/>
            <person name="Klingl A."/>
            <person name="Woyke T."/>
            <person name="Ryan C.M."/>
            <person name="Banfield J.F."/>
        </authorList>
    </citation>
    <scope>NUCLEOTIDE SEQUENCE [LARGE SCALE GENOMIC DNA]</scope>
    <source>
        <strain evidence="2">CG23_combo_of_CG06-09_8_20_14_all_37_87_8</strain>
    </source>
</reference>
<comment type="caution">
    <text evidence="2">The sequence shown here is derived from an EMBL/GenBank/DDBJ whole genome shotgun (WGS) entry which is preliminary data.</text>
</comment>
<dbReference type="Proteomes" id="UP000230447">
    <property type="component" value="Unassembled WGS sequence"/>
</dbReference>
<organism evidence="2 3">
    <name type="scientific">bacterium (Candidatus Gribaldobacteria) CG23_combo_of_CG06-09_8_20_14_all_37_87_8</name>
    <dbReference type="NCBI Taxonomy" id="2014278"/>
    <lineage>
        <taxon>Bacteria</taxon>
        <taxon>Candidatus Gribaldobacteria</taxon>
    </lineage>
</organism>
<feature type="chain" id="PRO_5013708540" evidence="1">
    <location>
        <begin position="28"/>
        <end position="223"/>
    </location>
</feature>
<proteinExistence type="predicted"/>
<name>A0A2G9ZEK5_9BACT</name>